<proteinExistence type="inferred from homology"/>
<feature type="domain" description="GST N-terminal" evidence="2">
    <location>
        <begin position="1"/>
        <end position="82"/>
    </location>
</feature>
<dbReference type="SFLD" id="SFLDG00358">
    <property type="entry name" value="Main_(cytGST)"/>
    <property type="match status" value="1"/>
</dbReference>
<dbReference type="AlphaFoldDB" id="A0A1I4GL55"/>
<dbReference type="SUPFAM" id="SSF47616">
    <property type="entry name" value="GST C-terminal domain-like"/>
    <property type="match status" value="1"/>
</dbReference>
<dbReference type="Gene3D" id="3.40.30.10">
    <property type="entry name" value="Glutaredoxin"/>
    <property type="match status" value="1"/>
</dbReference>
<dbReference type="STRING" id="195913.SAMN04488004_11377"/>
<dbReference type="PANTHER" id="PTHR42673:SF21">
    <property type="entry name" value="GLUTATHIONE S-TRANSFERASE YFCF"/>
    <property type="match status" value="1"/>
</dbReference>
<protein>
    <submittedName>
        <fullName evidence="4">Maleylacetoacetate isomerase</fullName>
    </submittedName>
</protein>
<dbReference type="PROSITE" id="PS50404">
    <property type="entry name" value="GST_NTER"/>
    <property type="match status" value="1"/>
</dbReference>
<evidence type="ECO:0000259" key="2">
    <source>
        <dbReference type="PROSITE" id="PS50404"/>
    </source>
</evidence>
<dbReference type="InterPro" id="IPR004045">
    <property type="entry name" value="Glutathione_S-Trfase_N"/>
</dbReference>
<dbReference type="InterPro" id="IPR036282">
    <property type="entry name" value="Glutathione-S-Trfase_C_sf"/>
</dbReference>
<reference evidence="4 5" key="1">
    <citation type="submission" date="2016-10" db="EMBL/GenBank/DDBJ databases">
        <authorList>
            <person name="de Groot N.N."/>
        </authorList>
    </citation>
    <scope>NUCLEOTIDE SEQUENCE [LARGE SCALE GENOMIC DNA]</scope>
    <source>
        <strain evidence="4 5">DSM 16199</strain>
    </source>
</reference>
<dbReference type="GO" id="GO:0005737">
    <property type="term" value="C:cytoplasm"/>
    <property type="evidence" value="ECO:0007669"/>
    <property type="project" value="InterPro"/>
</dbReference>
<gene>
    <name evidence="4" type="ORF">SAMN04488004_11377</name>
</gene>
<dbReference type="InterPro" id="IPR005955">
    <property type="entry name" value="GST_Zeta"/>
</dbReference>
<dbReference type="OrthoDB" id="509852at2"/>
<dbReference type="RefSeq" id="WP_090190046.1">
    <property type="nucleotide sequence ID" value="NZ_CP072993.1"/>
</dbReference>
<accession>A0A1I4GL55</accession>
<dbReference type="SUPFAM" id="SSF52833">
    <property type="entry name" value="Thioredoxin-like"/>
    <property type="match status" value="1"/>
</dbReference>
<dbReference type="Gene3D" id="1.20.1050.10">
    <property type="match status" value="1"/>
</dbReference>
<evidence type="ECO:0000313" key="4">
    <source>
        <dbReference type="EMBL" id="SFL30788.1"/>
    </source>
</evidence>
<dbReference type="Proteomes" id="UP000199550">
    <property type="component" value="Unassembled WGS sequence"/>
</dbReference>
<dbReference type="CDD" id="cd03042">
    <property type="entry name" value="GST_N_Zeta"/>
    <property type="match status" value="1"/>
</dbReference>
<dbReference type="InterPro" id="IPR040079">
    <property type="entry name" value="Glutathione_S-Trfase"/>
</dbReference>
<evidence type="ECO:0000313" key="5">
    <source>
        <dbReference type="Proteomes" id="UP000199550"/>
    </source>
</evidence>
<keyword evidence="4" id="KW-0413">Isomerase</keyword>
<dbReference type="PANTHER" id="PTHR42673">
    <property type="entry name" value="MALEYLACETOACETATE ISOMERASE"/>
    <property type="match status" value="1"/>
</dbReference>
<name>A0A1I4GL55_9RHOB</name>
<dbReference type="Pfam" id="PF02798">
    <property type="entry name" value="GST_N"/>
    <property type="match status" value="1"/>
</dbReference>
<feature type="domain" description="GST C-terminal" evidence="3">
    <location>
        <begin position="86"/>
        <end position="209"/>
    </location>
</feature>
<dbReference type="InterPro" id="IPR036249">
    <property type="entry name" value="Thioredoxin-like_sf"/>
</dbReference>
<keyword evidence="5" id="KW-1185">Reference proteome</keyword>
<comment type="similarity">
    <text evidence="1">Belongs to the GST superfamily. Zeta family.</text>
</comment>
<dbReference type="InterPro" id="IPR010987">
    <property type="entry name" value="Glutathione-S-Trfase_C-like"/>
</dbReference>
<evidence type="ECO:0000256" key="1">
    <source>
        <dbReference type="ARBA" id="ARBA00010007"/>
    </source>
</evidence>
<dbReference type="GO" id="GO:0006559">
    <property type="term" value="P:L-phenylalanine catabolic process"/>
    <property type="evidence" value="ECO:0007669"/>
    <property type="project" value="TreeGrafter"/>
</dbReference>
<sequence>MTVTLHDYWRSTASYRVRIALAFAGIDWRGQGVDLLRGDQRGGGHLDLNPQGLVPVLEIDGAHLTQSLAIVEYLDETRALGLMPSDPLDRARVRAVAYAIAMEIHPVCNLRVARFAVEKSAGTLTMQGWMREFIAPGLVAVERMIDGGPTCLGGRVSLADLCLFPQIYNAQRWDVDLGGLPKIQRVIAHLSQMPQFTQTAPENVRPMTA</sequence>
<organism evidence="4 5">
    <name type="scientific">Loktanella salsilacus</name>
    <dbReference type="NCBI Taxonomy" id="195913"/>
    <lineage>
        <taxon>Bacteria</taxon>
        <taxon>Pseudomonadati</taxon>
        <taxon>Pseudomonadota</taxon>
        <taxon>Alphaproteobacteria</taxon>
        <taxon>Rhodobacterales</taxon>
        <taxon>Roseobacteraceae</taxon>
        <taxon>Loktanella</taxon>
    </lineage>
</organism>
<dbReference type="GO" id="GO:0016034">
    <property type="term" value="F:maleylacetoacetate isomerase activity"/>
    <property type="evidence" value="ECO:0007669"/>
    <property type="project" value="TreeGrafter"/>
</dbReference>
<dbReference type="NCBIfam" id="TIGR01262">
    <property type="entry name" value="maiA"/>
    <property type="match status" value="1"/>
</dbReference>
<dbReference type="GO" id="GO:0004364">
    <property type="term" value="F:glutathione transferase activity"/>
    <property type="evidence" value="ECO:0007669"/>
    <property type="project" value="TreeGrafter"/>
</dbReference>
<dbReference type="PROSITE" id="PS50405">
    <property type="entry name" value="GST_CTER"/>
    <property type="match status" value="1"/>
</dbReference>
<evidence type="ECO:0000259" key="3">
    <source>
        <dbReference type="PROSITE" id="PS50405"/>
    </source>
</evidence>
<dbReference type="SFLD" id="SFLDS00019">
    <property type="entry name" value="Glutathione_Transferase_(cytos"/>
    <property type="match status" value="1"/>
</dbReference>
<dbReference type="InterPro" id="IPR034333">
    <property type="entry name" value="GST_Zeta_N"/>
</dbReference>
<dbReference type="GO" id="GO:0006749">
    <property type="term" value="P:glutathione metabolic process"/>
    <property type="evidence" value="ECO:0007669"/>
    <property type="project" value="TreeGrafter"/>
</dbReference>
<dbReference type="EMBL" id="FOTF01000013">
    <property type="protein sequence ID" value="SFL30788.1"/>
    <property type="molecule type" value="Genomic_DNA"/>
</dbReference>